<evidence type="ECO:0000313" key="1">
    <source>
        <dbReference type="EMBL" id="GAI63695.1"/>
    </source>
</evidence>
<feature type="non-terminal residue" evidence="1">
    <location>
        <position position="72"/>
    </location>
</feature>
<dbReference type="Gene3D" id="3.20.20.80">
    <property type="entry name" value="Glycosidases"/>
    <property type="match status" value="1"/>
</dbReference>
<dbReference type="EMBL" id="BARV01043494">
    <property type="protein sequence ID" value="GAI63695.1"/>
    <property type="molecule type" value="Genomic_DNA"/>
</dbReference>
<protein>
    <submittedName>
        <fullName evidence="1">Uncharacterized protein</fullName>
    </submittedName>
</protein>
<dbReference type="SUPFAM" id="SSF51445">
    <property type="entry name" value="(Trans)glycosidases"/>
    <property type="match status" value="1"/>
</dbReference>
<organism evidence="1">
    <name type="scientific">marine sediment metagenome</name>
    <dbReference type="NCBI Taxonomy" id="412755"/>
    <lineage>
        <taxon>unclassified sequences</taxon>
        <taxon>metagenomes</taxon>
        <taxon>ecological metagenomes</taxon>
    </lineage>
</organism>
<sequence>MGKSDVYKNYLVGQVREIIDQYHPDGLWFDWYLAGFHPSETVVAEFLHEYSPDTVFTFNLTNAFKFGPLHAL</sequence>
<comment type="caution">
    <text evidence="1">The sequence shown here is derived from an EMBL/GenBank/DDBJ whole genome shotgun (WGS) entry which is preliminary data.</text>
</comment>
<proteinExistence type="predicted"/>
<gene>
    <name evidence="1" type="ORF">S06H3_64898</name>
</gene>
<dbReference type="InterPro" id="IPR017853">
    <property type="entry name" value="GH"/>
</dbReference>
<accession>X1RKJ5</accession>
<dbReference type="AlphaFoldDB" id="X1RKJ5"/>
<name>X1RKJ5_9ZZZZ</name>
<reference evidence="1" key="1">
    <citation type="journal article" date="2014" name="Front. Microbiol.">
        <title>High frequency of phylogenetically diverse reductive dehalogenase-homologous genes in deep subseafloor sedimentary metagenomes.</title>
        <authorList>
            <person name="Kawai M."/>
            <person name="Futagami T."/>
            <person name="Toyoda A."/>
            <person name="Takaki Y."/>
            <person name="Nishi S."/>
            <person name="Hori S."/>
            <person name="Arai W."/>
            <person name="Tsubouchi T."/>
            <person name="Morono Y."/>
            <person name="Uchiyama I."/>
            <person name="Ito T."/>
            <person name="Fujiyama A."/>
            <person name="Inagaki F."/>
            <person name="Takami H."/>
        </authorList>
    </citation>
    <scope>NUCLEOTIDE SEQUENCE</scope>
    <source>
        <strain evidence="1">Expedition CK06-06</strain>
    </source>
</reference>